<dbReference type="EMBL" id="QRDY01000016">
    <property type="protein sequence ID" value="RED55723.1"/>
    <property type="molecule type" value="Genomic_DNA"/>
</dbReference>
<protein>
    <submittedName>
        <fullName evidence="1">Uncharacterized protein</fullName>
    </submittedName>
</protein>
<name>A0A3D9I1U6_9BACL</name>
<evidence type="ECO:0000313" key="2">
    <source>
        <dbReference type="Proteomes" id="UP000256869"/>
    </source>
</evidence>
<dbReference type="Proteomes" id="UP000256869">
    <property type="component" value="Unassembled WGS sequence"/>
</dbReference>
<comment type="caution">
    <text evidence="1">The sequence shown here is derived from an EMBL/GenBank/DDBJ whole genome shotgun (WGS) entry which is preliminary data.</text>
</comment>
<gene>
    <name evidence="1" type="ORF">DFP95_11649</name>
</gene>
<keyword evidence="2" id="KW-1185">Reference proteome</keyword>
<dbReference type="AlphaFoldDB" id="A0A3D9I1U6"/>
<proteinExistence type="predicted"/>
<evidence type="ECO:0000313" key="1">
    <source>
        <dbReference type="EMBL" id="RED55723.1"/>
    </source>
</evidence>
<sequence length="109" mass="12327">MSSSITANEQLTPIYKCDNQHHETLKSIKDHVHHLCSHHANRWVKVETMDGDVFEGHIVHCDRGIVYLSLSNEGYARGFFPGPYPGPVNPYNNFVLPLVLFNLLAISLI</sequence>
<organism evidence="1 2">
    <name type="scientific">Cohnella lupini</name>
    <dbReference type="NCBI Taxonomy" id="1294267"/>
    <lineage>
        <taxon>Bacteria</taxon>
        <taxon>Bacillati</taxon>
        <taxon>Bacillota</taxon>
        <taxon>Bacilli</taxon>
        <taxon>Bacillales</taxon>
        <taxon>Paenibacillaceae</taxon>
        <taxon>Cohnella</taxon>
    </lineage>
</organism>
<dbReference type="OrthoDB" id="2666278at2"/>
<dbReference type="RefSeq" id="WP_115994689.1">
    <property type="nucleotide sequence ID" value="NZ_QRDY01000016.1"/>
</dbReference>
<accession>A0A3D9I1U6</accession>
<reference evidence="1 2" key="1">
    <citation type="submission" date="2018-07" db="EMBL/GenBank/DDBJ databases">
        <title>Genomic Encyclopedia of Type Strains, Phase III (KMG-III): the genomes of soil and plant-associated and newly described type strains.</title>
        <authorList>
            <person name="Whitman W."/>
        </authorList>
    </citation>
    <scope>NUCLEOTIDE SEQUENCE [LARGE SCALE GENOMIC DNA]</scope>
    <source>
        <strain evidence="1 2">CECT 8236</strain>
    </source>
</reference>